<feature type="compositionally biased region" description="Basic and acidic residues" evidence="1">
    <location>
        <begin position="793"/>
        <end position="806"/>
    </location>
</feature>
<accession>A0A250XCE7</accession>
<feature type="region of interest" description="Disordered" evidence="1">
    <location>
        <begin position="388"/>
        <end position="437"/>
    </location>
</feature>
<feature type="region of interest" description="Disordered" evidence="1">
    <location>
        <begin position="1046"/>
        <end position="1106"/>
    </location>
</feature>
<feature type="compositionally biased region" description="Polar residues" evidence="1">
    <location>
        <begin position="826"/>
        <end position="841"/>
    </location>
</feature>
<feature type="compositionally biased region" description="Polar residues" evidence="1">
    <location>
        <begin position="557"/>
        <end position="573"/>
    </location>
</feature>
<feature type="compositionally biased region" description="Low complexity" evidence="1">
    <location>
        <begin position="1127"/>
        <end position="1146"/>
    </location>
</feature>
<feature type="compositionally biased region" description="Basic and acidic residues" evidence="1">
    <location>
        <begin position="762"/>
        <end position="776"/>
    </location>
</feature>
<proteinExistence type="predicted"/>
<dbReference type="EMBL" id="BEGY01000056">
    <property type="protein sequence ID" value="GAX80777.1"/>
    <property type="molecule type" value="Genomic_DNA"/>
</dbReference>
<sequence>MHVEAEINRVRERRYDLESATGSKKYSTYSDINKLKEKAMALDRNAQMLKGAQALRLKPKAKVNTEQAMRSKFTAAKHAYLGSINQHMGDYLYELSLHRQSQQEVHSLALELARLKEGSKNDASDLIHKIAQAKVFMAEKRESLTDKVMASEIRDQKKISAQFRSFPSPAPALVAATAPPPGIPHLLSDHYGEDIHERPHLPIENYYTHNQKMQQRQTPELTRVRPPSGINNSVQPALRSFQAQQEAQQQHPPPSQYPPTSNMMSSVQNPYFPVPQPCYMPMPYMMPQYIPMPIPMMMPYPGYPGFSHPSMAFPPPPYPWMAPATAQPAAMQYNAGSMPQAWQQTYPTVQSPYPCVTPNAMESNYSTMTQSGVQLPATLQSQVPAETYPVSHPKAMPSAASADSIGTHSGAPLPSSYPKPKPISGSPAVHQSRTAGTASIARLTSSLAAPGSSITTQSESAPSVTSAAEGSMHSQGISDTSALKLSQPSLHIKKTQPAPSLPIQTSGSTPFSAASSLSSALSSSSPSRFASGHMDAPLMGPRAHLKPSVAAQDPKPASTSQHGPMNNSSTNKHYNFDDGSQKAAQGAQGNLLESTSSSLLASNEDSFHTSHSTDFATLSFSIALKDPLAPPGPPGTGPDVNAPSSGTSNSEDLIAPRIAALTVEQSTPSTEQRHSQKNTVMNEGLVMPECTKDEKSTVQERTGVTSGAEEKAVAVDGGLHNKVLFTIQESPNGSISSNDMGSSVGKSISVWGRSLIGSEVPSSRDDTPDKQAEESSVRQSGRLSTKLDGGRTGVEEEKSAEDRVMSLEHLNTNSEPASRVQEKVEASSSTFKSKANLNSTFDAEAGEEKQRGVTQVTLNGNEDLEHKTHGLPISSQSGQQLGEAAGADQSSGSAAEQQLRSWPSLLRDDSPLTGSTVFTTGLKDQHTVQLPPGLTEVHEVLTVHSSSKRSSEVNSDSSWPEPSLEMSPSPMKPSKPLISTLGRSKADKGADGSASAPDLVAEKLDAAADALTRMAFMQPAKRASSKSLKAPPPLLLNVDLSAPIHRSLGSNNSPSNKHSSSTGLSSASQSFQHSGDLNASSPTASSKRSAPFSAPGTALPPSGRTASSMIISSSSVRSSMLQQGGLLASSSGSYQRSSSMVQSRSGGLHGSLSPDKGVFASSLQTSGSARLSNLNTVGSTSLSRQASQAPTISGIISKALGNSDGFGGSDSSSDDVMENSMVGYSLDFASVSFGHESSRLSGAGAKLSVAGGQRSTGTVGSALSLMPRTAASGQVLAGRRGGGSDMKGLSLPSGRVSSSSRATDFNDDF</sequence>
<feature type="compositionally biased region" description="Low complexity" evidence="1">
    <location>
        <begin position="1050"/>
        <end position="1070"/>
    </location>
</feature>
<feature type="region of interest" description="Disordered" evidence="1">
    <location>
        <begin position="626"/>
        <end position="650"/>
    </location>
</feature>
<protein>
    <submittedName>
        <fullName evidence="2">Uncharacterized protein</fullName>
    </submittedName>
</protein>
<feature type="compositionally biased region" description="Polar residues" evidence="1">
    <location>
        <begin position="211"/>
        <end position="220"/>
    </location>
</feature>
<name>A0A250XCE7_9CHLO</name>
<dbReference type="Proteomes" id="UP000232323">
    <property type="component" value="Unassembled WGS sequence"/>
</dbReference>
<organism evidence="2 3">
    <name type="scientific">Chlamydomonas eustigma</name>
    <dbReference type="NCBI Taxonomy" id="1157962"/>
    <lineage>
        <taxon>Eukaryota</taxon>
        <taxon>Viridiplantae</taxon>
        <taxon>Chlorophyta</taxon>
        <taxon>core chlorophytes</taxon>
        <taxon>Chlorophyceae</taxon>
        <taxon>CS clade</taxon>
        <taxon>Chlamydomonadales</taxon>
        <taxon>Chlamydomonadaceae</taxon>
        <taxon>Chlamydomonas</taxon>
    </lineage>
</organism>
<feature type="region of interest" description="Disordered" evidence="1">
    <location>
        <begin position="757"/>
        <end position="851"/>
    </location>
</feature>
<evidence type="ECO:0000313" key="3">
    <source>
        <dbReference type="Proteomes" id="UP000232323"/>
    </source>
</evidence>
<evidence type="ECO:0000256" key="1">
    <source>
        <dbReference type="SAM" id="MobiDB-lite"/>
    </source>
</evidence>
<feature type="compositionally biased region" description="Polar residues" evidence="1">
    <location>
        <begin position="1071"/>
        <end position="1088"/>
    </location>
</feature>
<feature type="region of interest" description="Disordered" evidence="1">
    <location>
        <begin position="211"/>
        <end position="264"/>
    </location>
</feature>
<feature type="compositionally biased region" description="Low complexity" evidence="1">
    <location>
        <begin position="505"/>
        <end position="532"/>
    </location>
</feature>
<feature type="region of interest" description="Disordered" evidence="1">
    <location>
        <begin position="1274"/>
        <end position="1309"/>
    </location>
</feature>
<gene>
    <name evidence="2" type="ORF">CEUSTIGMA_g8213.t1</name>
</gene>
<feature type="region of interest" description="Disordered" evidence="1">
    <location>
        <begin position="450"/>
        <end position="481"/>
    </location>
</feature>
<feature type="compositionally biased region" description="Low complexity" evidence="1">
    <location>
        <begin position="1288"/>
        <end position="1301"/>
    </location>
</feature>
<feature type="compositionally biased region" description="Low complexity" evidence="1">
    <location>
        <begin position="957"/>
        <end position="977"/>
    </location>
</feature>
<reference evidence="2 3" key="1">
    <citation type="submission" date="2017-08" db="EMBL/GenBank/DDBJ databases">
        <title>Acidophilic green algal genome provides insights into adaptation to an acidic environment.</title>
        <authorList>
            <person name="Hirooka S."/>
            <person name="Hirose Y."/>
            <person name="Kanesaki Y."/>
            <person name="Higuchi S."/>
            <person name="Fujiwara T."/>
            <person name="Onuma R."/>
            <person name="Era A."/>
            <person name="Ohbayashi R."/>
            <person name="Uzuka A."/>
            <person name="Nozaki H."/>
            <person name="Yoshikawa H."/>
            <person name="Miyagishima S.Y."/>
        </authorList>
    </citation>
    <scope>NUCLEOTIDE SEQUENCE [LARGE SCALE GENOMIC DNA]</scope>
    <source>
        <strain evidence="2 3">NIES-2499</strain>
    </source>
</reference>
<feature type="compositionally biased region" description="Low complexity" evidence="1">
    <location>
        <begin position="882"/>
        <end position="898"/>
    </location>
</feature>
<feature type="region of interest" description="Disordered" evidence="1">
    <location>
        <begin position="494"/>
        <end position="591"/>
    </location>
</feature>
<keyword evidence="3" id="KW-1185">Reference proteome</keyword>
<evidence type="ECO:0000313" key="2">
    <source>
        <dbReference type="EMBL" id="GAX80777.1"/>
    </source>
</evidence>
<comment type="caution">
    <text evidence="2">The sequence shown here is derived from an EMBL/GenBank/DDBJ whole genome shotgun (WGS) entry which is preliminary data.</text>
</comment>
<feature type="region of interest" description="Disordered" evidence="1">
    <location>
        <begin position="1127"/>
        <end position="1153"/>
    </location>
</feature>
<feature type="region of interest" description="Disordered" evidence="1">
    <location>
        <begin position="942"/>
        <end position="998"/>
    </location>
</feature>
<feature type="region of interest" description="Disordered" evidence="1">
    <location>
        <begin position="864"/>
        <end position="910"/>
    </location>
</feature>